<dbReference type="GO" id="GO:0003676">
    <property type="term" value="F:nucleic acid binding"/>
    <property type="evidence" value="ECO:0007669"/>
    <property type="project" value="InterPro"/>
</dbReference>
<keyword evidence="4" id="KW-1185">Reference proteome</keyword>
<dbReference type="EMBL" id="MJFZ01000782">
    <property type="protein sequence ID" value="RAW25189.1"/>
    <property type="molecule type" value="Genomic_DNA"/>
</dbReference>
<accession>A0A329RLR3</accession>
<dbReference type="InterPro" id="IPR001584">
    <property type="entry name" value="Integrase_cat-core"/>
</dbReference>
<dbReference type="Proteomes" id="UP000736787">
    <property type="component" value="Unassembled WGS sequence"/>
</dbReference>
<dbReference type="SUPFAM" id="SSF53098">
    <property type="entry name" value="Ribonuclease H-like"/>
    <property type="match status" value="1"/>
</dbReference>
<proteinExistence type="predicted"/>
<reference evidence="3 4" key="1">
    <citation type="submission" date="2018-01" db="EMBL/GenBank/DDBJ databases">
        <title>Draft genome of the strawberry crown rot pathogen Phytophthora cactorum.</title>
        <authorList>
            <person name="Armitage A.D."/>
            <person name="Lysoe E."/>
            <person name="Nellist C.F."/>
            <person name="Harrison R.J."/>
            <person name="Brurberg M.B."/>
        </authorList>
    </citation>
    <scope>NUCLEOTIDE SEQUENCE [LARGE SCALE GENOMIC DNA]</scope>
    <source>
        <strain evidence="3 4">10300</strain>
    </source>
</reference>
<evidence type="ECO:0000259" key="1">
    <source>
        <dbReference type="PROSITE" id="PS50994"/>
    </source>
</evidence>
<dbReference type="Pfam" id="PF00665">
    <property type="entry name" value="rve"/>
    <property type="match status" value="1"/>
</dbReference>
<dbReference type="Gene3D" id="3.30.420.10">
    <property type="entry name" value="Ribonuclease H-like superfamily/Ribonuclease H"/>
    <property type="match status" value="1"/>
</dbReference>
<organism evidence="3 4">
    <name type="scientific">Phytophthora cactorum</name>
    <dbReference type="NCBI Taxonomy" id="29920"/>
    <lineage>
        <taxon>Eukaryota</taxon>
        <taxon>Sar</taxon>
        <taxon>Stramenopiles</taxon>
        <taxon>Oomycota</taxon>
        <taxon>Peronosporomycetes</taxon>
        <taxon>Peronosporales</taxon>
        <taxon>Peronosporaceae</taxon>
        <taxon>Phytophthora</taxon>
    </lineage>
</organism>
<dbReference type="OrthoDB" id="111859at2759"/>
<dbReference type="PANTHER" id="PTHR35046:SF26">
    <property type="entry name" value="RNA-DIRECTED DNA POLYMERASE"/>
    <property type="match status" value="1"/>
</dbReference>
<dbReference type="InterPro" id="IPR012337">
    <property type="entry name" value="RNaseH-like_sf"/>
</dbReference>
<evidence type="ECO:0000313" key="2">
    <source>
        <dbReference type="EMBL" id="KAG2947688.1"/>
    </source>
</evidence>
<dbReference type="PANTHER" id="PTHR35046">
    <property type="entry name" value="ZINC KNUCKLE (CCHC-TYPE) FAMILY PROTEIN"/>
    <property type="match status" value="1"/>
</dbReference>
<comment type="caution">
    <text evidence="3">The sequence shown here is derived from an EMBL/GenBank/DDBJ whole genome shotgun (WGS) entry which is preliminary data.</text>
</comment>
<feature type="domain" description="Integrase catalytic" evidence="1">
    <location>
        <begin position="1"/>
        <end position="105"/>
    </location>
</feature>
<protein>
    <recommendedName>
        <fullName evidence="1">Integrase catalytic domain-containing protein</fullName>
    </recommendedName>
</protein>
<reference evidence="2" key="2">
    <citation type="submission" date="2018-10" db="EMBL/GenBank/DDBJ databases">
        <title>Effector identification in a new, highly contiguous assembly of the strawberry crown rot pathogen Phytophthora cactorum.</title>
        <authorList>
            <person name="Armitage A.D."/>
            <person name="Nellist C.F."/>
            <person name="Bates H."/>
            <person name="Vickerstaff R.J."/>
            <person name="Harrison R.J."/>
        </authorList>
    </citation>
    <scope>NUCLEOTIDE SEQUENCE</scope>
    <source>
        <strain evidence="2">4040</strain>
    </source>
</reference>
<evidence type="ECO:0000313" key="3">
    <source>
        <dbReference type="EMBL" id="RAW25189.1"/>
    </source>
</evidence>
<dbReference type="EMBL" id="RCMK01000127">
    <property type="protein sequence ID" value="KAG2947688.1"/>
    <property type="molecule type" value="Genomic_DNA"/>
</dbReference>
<dbReference type="STRING" id="29920.A0A329RLR3"/>
<evidence type="ECO:0000313" key="4">
    <source>
        <dbReference type="Proteomes" id="UP000251314"/>
    </source>
</evidence>
<dbReference type="AlphaFoldDB" id="A0A329RLR3"/>
<dbReference type="InterPro" id="IPR036397">
    <property type="entry name" value="RNaseH_sf"/>
</dbReference>
<dbReference type="GO" id="GO:0015074">
    <property type="term" value="P:DNA integration"/>
    <property type="evidence" value="ECO:0007669"/>
    <property type="project" value="InterPro"/>
</dbReference>
<dbReference type="Proteomes" id="UP000251314">
    <property type="component" value="Unassembled WGS sequence"/>
</dbReference>
<dbReference type="PROSITE" id="PS50994">
    <property type="entry name" value="INTEGRASE"/>
    <property type="match status" value="1"/>
</dbReference>
<dbReference type="VEuPathDB" id="FungiDB:PC110_g18391"/>
<gene>
    <name evidence="3" type="ORF">PC110_g18391</name>
    <name evidence="2" type="ORF">PC117_g6619</name>
</gene>
<name>A0A329RLR3_9STRA</name>
<sequence>MDFITDLLKTKRGHNSIWVVVDRLTKRSHFIPTTQNVSAPEVATLFIDNIWRLHGMPHNIVSDRGSEFTSGFWNQVFANVGTKLKMTVAYRAQGDGQTERANCTL</sequence>